<dbReference type="PANTHER" id="PTHR48106:SF18">
    <property type="entry name" value="QUINONE OXIDOREDUCTASE PIG3"/>
    <property type="match status" value="1"/>
</dbReference>
<dbReference type="InterPro" id="IPR013154">
    <property type="entry name" value="ADH-like_N"/>
</dbReference>
<dbReference type="SUPFAM" id="SSF50129">
    <property type="entry name" value="GroES-like"/>
    <property type="match status" value="1"/>
</dbReference>
<dbReference type="CDD" id="cd08291">
    <property type="entry name" value="ETR_like_1"/>
    <property type="match status" value="1"/>
</dbReference>
<comment type="caution">
    <text evidence="4">The sequence shown here is derived from an EMBL/GenBank/DDBJ whole genome shotgun (WGS) entry which is preliminary data.</text>
</comment>
<proteinExistence type="predicted"/>
<gene>
    <name evidence="4" type="ORF">FHS94_001666</name>
</gene>
<keyword evidence="5" id="KW-1185">Reference proteome</keyword>
<evidence type="ECO:0000313" key="5">
    <source>
        <dbReference type="Proteomes" id="UP000546200"/>
    </source>
</evidence>
<accession>A0A7W9EU64</accession>
<dbReference type="Pfam" id="PF08240">
    <property type="entry name" value="ADH_N"/>
    <property type="match status" value="1"/>
</dbReference>
<name>A0A7W9EU64_9SPHN</name>
<dbReference type="Gene3D" id="3.40.50.720">
    <property type="entry name" value="NAD(P)-binding Rossmann-like Domain"/>
    <property type="match status" value="1"/>
</dbReference>
<protein>
    <submittedName>
        <fullName evidence="4">NADPH:quinone reductase-like Zn-dependent oxidoreductase</fullName>
    </submittedName>
</protein>
<evidence type="ECO:0000256" key="2">
    <source>
        <dbReference type="ARBA" id="ARBA00023002"/>
    </source>
</evidence>
<dbReference type="InterPro" id="IPR036291">
    <property type="entry name" value="NAD(P)-bd_dom_sf"/>
</dbReference>
<dbReference type="PANTHER" id="PTHR48106">
    <property type="entry name" value="QUINONE OXIDOREDUCTASE PIG3-RELATED"/>
    <property type="match status" value="1"/>
</dbReference>
<dbReference type="Gene3D" id="3.90.180.10">
    <property type="entry name" value="Medium-chain alcohol dehydrogenases, catalytic domain"/>
    <property type="match status" value="1"/>
</dbReference>
<dbReference type="AlphaFoldDB" id="A0A7W9EU64"/>
<dbReference type="Pfam" id="PF00107">
    <property type="entry name" value="ADH_zinc_N"/>
    <property type="match status" value="1"/>
</dbReference>
<dbReference type="RefSeq" id="WP_184056459.1">
    <property type="nucleotide sequence ID" value="NZ_JACIJK010000004.1"/>
</dbReference>
<organism evidence="4 5">
    <name type="scientific">Sphingomonas aerophila</name>
    <dbReference type="NCBI Taxonomy" id="1344948"/>
    <lineage>
        <taxon>Bacteria</taxon>
        <taxon>Pseudomonadati</taxon>
        <taxon>Pseudomonadota</taxon>
        <taxon>Alphaproteobacteria</taxon>
        <taxon>Sphingomonadales</taxon>
        <taxon>Sphingomonadaceae</taxon>
        <taxon>Sphingomonas</taxon>
    </lineage>
</organism>
<keyword evidence="1" id="KW-0521">NADP</keyword>
<feature type="domain" description="Enoyl reductase (ER)" evidence="3">
    <location>
        <begin position="19"/>
        <end position="344"/>
    </location>
</feature>
<dbReference type="GO" id="GO:0070402">
    <property type="term" value="F:NADPH binding"/>
    <property type="evidence" value="ECO:0007669"/>
    <property type="project" value="TreeGrafter"/>
</dbReference>
<dbReference type="Proteomes" id="UP000546200">
    <property type="component" value="Unassembled WGS sequence"/>
</dbReference>
<evidence type="ECO:0000256" key="1">
    <source>
        <dbReference type="ARBA" id="ARBA00022857"/>
    </source>
</evidence>
<keyword evidence="2" id="KW-0560">Oxidoreductase</keyword>
<evidence type="ECO:0000313" key="4">
    <source>
        <dbReference type="EMBL" id="MBB5714830.1"/>
    </source>
</evidence>
<evidence type="ECO:0000259" key="3">
    <source>
        <dbReference type="SMART" id="SM00829"/>
    </source>
</evidence>
<sequence length="371" mass="38788">MTDIPATHLRLLTTASEDRITLTLASEPVPQPGEGEVLVRMEAAPINPSDLGLLLGPADPATLRREGEATVADIPPQLSRAVGARLGQALPAGNEGAGTVVAAGAGAEALVGRTVAIAGGQMYAQYRVAKARECLPLPEGTPAEAGASSFVNPMTALAMLGTMRREEYEALVHTAAASNLGQMLVKLCAAEGVPLVNIVRSAEQAALLRGIGATHVVNSGDPDFRKQLTAAITETGAFLAFDAIGGGKLANQILQAMEAAAQARSPGFSVYGSTQMKQVYLYGALDTSPTEITRGAGMAWGVGGWLLTPYLQRAGAEEVGRMRTKVAENLTTIFASHYTSRITLAEALEPETVRAYARRATREKYLLLPNG</sequence>
<dbReference type="GO" id="GO:0016651">
    <property type="term" value="F:oxidoreductase activity, acting on NAD(P)H"/>
    <property type="evidence" value="ECO:0007669"/>
    <property type="project" value="TreeGrafter"/>
</dbReference>
<dbReference type="InterPro" id="IPR011032">
    <property type="entry name" value="GroES-like_sf"/>
</dbReference>
<dbReference type="InterPro" id="IPR020843">
    <property type="entry name" value="ER"/>
</dbReference>
<reference evidence="4 5" key="1">
    <citation type="submission" date="2020-08" db="EMBL/GenBank/DDBJ databases">
        <title>Genomic Encyclopedia of Type Strains, Phase IV (KMG-IV): sequencing the most valuable type-strain genomes for metagenomic binning, comparative biology and taxonomic classification.</title>
        <authorList>
            <person name="Goeker M."/>
        </authorList>
    </citation>
    <scope>NUCLEOTIDE SEQUENCE [LARGE SCALE GENOMIC DNA]</scope>
    <source>
        <strain evidence="4 5">DSM 100044</strain>
    </source>
</reference>
<dbReference type="EMBL" id="JACIJK010000004">
    <property type="protein sequence ID" value="MBB5714830.1"/>
    <property type="molecule type" value="Genomic_DNA"/>
</dbReference>
<dbReference type="SUPFAM" id="SSF51735">
    <property type="entry name" value="NAD(P)-binding Rossmann-fold domains"/>
    <property type="match status" value="1"/>
</dbReference>
<dbReference type="SMART" id="SM00829">
    <property type="entry name" value="PKS_ER"/>
    <property type="match status" value="1"/>
</dbReference>
<dbReference type="InterPro" id="IPR013149">
    <property type="entry name" value="ADH-like_C"/>
</dbReference>